<keyword evidence="17" id="KW-1185">Reference proteome</keyword>
<dbReference type="PROSITE" id="PS00606">
    <property type="entry name" value="KS3_1"/>
    <property type="match status" value="1"/>
</dbReference>
<dbReference type="PROSITE" id="PS52019">
    <property type="entry name" value="PKS_MFAS_DH"/>
    <property type="match status" value="1"/>
</dbReference>
<evidence type="ECO:0000313" key="17">
    <source>
        <dbReference type="Proteomes" id="UP000078544"/>
    </source>
</evidence>
<gene>
    <name evidence="16" type="ORF">AAL_02464</name>
</gene>
<keyword evidence="8" id="KW-0511">Multifunctional enzyme</keyword>
<feature type="domain" description="Carrier" evidence="13">
    <location>
        <begin position="3529"/>
        <end position="3609"/>
    </location>
</feature>
<dbReference type="Gene3D" id="3.40.50.150">
    <property type="entry name" value="Vaccinia Virus protein VP39"/>
    <property type="match status" value="1"/>
</dbReference>
<dbReference type="PROSITE" id="PS50075">
    <property type="entry name" value="CARRIER"/>
    <property type="match status" value="2"/>
</dbReference>
<dbReference type="Pfam" id="PF00109">
    <property type="entry name" value="ketoacyl-synt"/>
    <property type="match status" value="1"/>
</dbReference>
<dbReference type="Pfam" id="PF02801">
    <property type="entry name" value="Ketoacyl-synt_C"/>
    <property type="match status" value="1"/>
</dbReference>
<dbReference type="SUPFAM" id="SSF47336">
    <property type="entry name" value="ACP-like"/>
    <property type="match status" value="2"/>
</dbReference>
<dbReference type="InterPro" id="IPR018201">
    <property type="entry name" value="Ketoacyl_synth_AS"/>
</dbReference>
<dbReference type="SUPFAM" id="SSF53901">
    <property type="entry name" value="Thiolase-like"/>
    <property type="match status" value="1"/>
</dbReference>
<dbReference type="PROSITE" id="PS00012">
    <property type="entry name" value="PHOSPHOPANTETHEINE"/>
    <property type="match status" value="1"/>
</dbReference>
<dbReference type="PANTHER" id="PTHR43775">
    <property type="entry name" value="FATTY ACID SYNTHASE"/>
    <property type="match status" value="1"/>
</dbReference>
<comment type="similarity">
    <text evidence="10">Belongs to the NRP synthetase family.</text>
</comment>
<evidence type="ECO:0000256" key="7">
    <source>
        <dbReference type="ARBA" id="ARBA00023002"/>
    </source>
</evidence>
<dbReference type="GO" id="GO:0016491">
    <property type="term" value="F:oxidoreductase activity"/>
    <property type="evidence" value="ECO:0007669"/>
    <property type="project" value="UniProtKB-KW"/>
</dbReference>
<dbReference type="SUPFAM" id="SSF55048">
    <property type="entry name" value="Probable ACP-binding domain of malonyl-CoA ACP transacylase"/>
    <property type="match status" value="1"/>
</dbReference>
<dbReference type="PROSITE" id="PS52004">
    <property type="entry name" value="KS3_2"/>
    <property type="match status" value="1"/>
</dbReference>
<dbReference type="Pfam" id="PF08659">
    <property type="entry name" value="KR"/>
    <property type="match status" value="1"/>
</dbReference>
<dbReference type="OrthoDB" id="329835at2759"/>
<comment type="caution">
    <text evidence="16">The sequence shown here is derived from an EMBL/GenBank/DDBJ whole genome shotgun (WGS) entry which is preliminary data.</text>
</comment>
<dbReference type="SUPFAM" id="SSF51735">
    <property type="entry name" value="NAD(P)-binding Rossmann-fold domains"/>
    <property type="match status" value="2"/>
</dbReference>
<sequence>MTPHNEPIAIIGSACRFPGESTNPSKLWELLKQPREVSREIDRFQASSFWNKDGHYHGASNVQRSYLLSEDPRLFDTQFFSIPPGEAESIDPQQRLVLETVYEAVDDSGLVLEALRGTNTAVYVGVMCDDYGNICYGDIEAIPTYAATGTARSILSNRVSFVFDWRGPSMTIDTACSSSLVAIHQAVQTLRTGSAPVAVAAGANLIFSPNMFIAESNLNMLSPTGKSQMWDADANGYARGEGMAAIIMKRLSDAIADGDHIECIIRETGVNQDGHTPGITMPSAEAQTRLIHETYARAGLDLTNPKDRPQYFEAHGTGTKAGDGVESKAIYHAFFPDIEKSQSSTAGSYDSLWVGSIKTVIGHTEGTAGLAGVIKACLAINHKTIPPNLHLNKLNPEVAPYWGKLRIAKTAQHWPDLPAGAVRRASINSFGFGGTNAHAILEAYEPKDHAPSPSQTTSDVNALPLTFSATSEKSLTALLSKYLAFLTEGPDVDLTQLAWTLHERKSTFAYRSSFTAKTVNELIPQLQKAIDEQGPAVRGSSAQQHLLGVFTGQGAQWATMGRDLISSSKIAESIIDELEHSLNELPMSDRPKWSLKSQLMADPANSRITEGELSQPLCTAVQIVLVELLKLANVHFSAVVGHSSGEIGAAYAAGFLTARDSIRIAYYRGQYAYLAQGPDGQRGGMLAAGTTLDDAKELCELPSLEGRLGVAAYNSSSSVTISGDLDAILEVKEILDDEKVFNRQLKVDTAYHSHHMIPCSTRYRKALEDCHIQIQKPSGMTQWYSSVHGGKLMEPCDALKSTYWVDNMVNIVLFAPALQSALVACKPQPTQVIEVGPHPALKSPASTVIEETIKTSLPYTGTLSRNQNDVHSLAATLGYLWAQFGRSSADWASYIGAFTTTAPKSLRGLPSYPWNHDRVFWYEARKSRVNRLRQDPAHVLLGTRTDTSNEREFRWRNYISSNEIPWLTGHNIQGQTLFPAAGFLVMAVEAARLVGRSQQVRMIELHDAVIHRALAVNEDKGIETLFTLTNVATVSGESGYLTADFACDACLQKQSENFVSIASGKVILRYGEPQSNALVQYPEEKSLGMLKVEADSFYSCLSSIGYNYTGIFKGITSLERVSNAASGEIYTASQESSDDETAGNFLLHPATLDVAFQSIFAAIGYPRDGTLWALHIPTTIRRVILNPAVCPSNGGIDETVRFLAQSQVDQDGGFSGNVDLFAKGDHSLCQVEGLEVTPVSPPTQKDDHPMFMELTHSGATLDAEAFSNTLTLSQKEEGDWAALNDLAVTYLRQLTSSQNSEDSKLQTWAQEILQSAGNTSFIPSSHQIVEAASICKTNLDILEEVGDSIDFSIISSDTASSFMESDLLEKFYASSLGAREARETLGQLLAQIVHRFPHVRVLEIGTGSGSATATMLSRISPLHSTYTCSDTTDEYFEALQKSHSSAILTEVIDLDQDLEAQGIAPASYDVLVAAHGLHRLKNSAKALANMRALLRPGGFLLIQQVTNLEAAHVGLVMGSLASRQEETDSSSRPFSSLEEYDELLTSAGFSGIDTATPESISPFSVIASQAVDQQIKAIRQPLHASAFSIDRILLIGGQKFRVAQLVRSIEKHLRPFCASITVIASIKQLDESVLSARTLVISLTELDEPYFRGLTDQKFKALQALFYRSRNMIWTTQGAKGAEPYANVVKGVVRTLLVEMPHLHCQMFNIEGPLDHQMHGTQLAESLLRLCIADSWLEKTPGYSPLWTKERELLSDHGRLFISRFELEDTLNKYYNSRRRRVVTDVSAADRVVSLNSDGKLDQYRLNPTLGDEAGSAVTIKVEYSLSTAIRIKDLGFLFLSIGTDEKLNTVLALSREHQSILTLPESQVLKVDALQSQRRQILLSIALSLIASSILDQCTATDGIILHEPPSALADFVRDESAKTGAHALFTTTSPQASYKSAWKYIDAFTPARDLKRLVGKRTSVFVDFSASNEHRDLINRFKAELPFGMRQYSVPDLLPSRSALHSKTSGSLVGQLLSEALQQSKSHQMDNSSFSHIRNARIQELADGAKPLEIVTTIDWTDCTPVPAGITAAMNEVKFRSDRTYFMIGMTGSLGLSTCNFMMQRGARFFALCSRNPKIDVRWLKAAEDEYGATIKPVALDITSRADLHRVHRELCATMPPIAGVANAALVMRDGLLMEMTTDKMNLALKSKVEGSLYLDELFCDDKLDFFILYSSIVTNTGNIGQTAYAAGNSFMVSLAHRRRQRGLTGSVMNLGGIAGIGFITETDTSIIDRLDEQGHDMMSETDTMDFFAEAVLAGKPNSGRNPEISMSVRLVNPKQEKNPPKWTNDPKFSHHILDKSQRESGDRAGGAMSIQSQLQEAQTEKDAFNIVLTGLMSMLHKKLDMPAQETVPSDVAIVELGVDSLVAVDIRAWFNTEIEYDVPIIKILGGATLADLVDDAVAGMSAEIAPKLKPNGDDTKEVEQPMEAPKPESAVSASSTQILDPVLDSSVGTSTAPSEIDVRDSSAVSSDGDNSIESPPALDEPFEKKLASIDTIMSLPEARQDFVKVEKMPPGCARFWFLRKYLEDPNCFNITLQTKLTGQIDVPRFSEAVRKFGARHEVLRTAFYSDEDGELLMGVMPSSPLRLETHEILDESEAEAAENALENYTFDIERGEVIRMLLLSISEKEHVLIFSIHHIAMDGFSFNLMIHEIDSLYQGKPLGQVTQFTEVAIKQRKDIEAGRMLNDLAWWKDIYVTVPDPLPLFPFANVGARLPLMRYEHEEVELELDAAMAAKVRALCRRNRCTMFHFFLATLKVFLARWLEIEDFSIGIADANRNDVKTFTTIGFLLNLVPLMFRGVNGKAPFAEILDTAKKTAYSALSHSLVPFDMLLEEISLPRASSHSPIFQAFLDYRQMVVSAPPLLDAKVEGQSNFGGTAYDIVLDITDYANANIVIKWQTQKSLYSKAHTQMMLDSYMQLLEFFASNVEAKIDTAPLYRKQDVTEAINAGRGPEFLSEWPDTLSIKVDQVSAQYQDDIALLDGSSNKLTYRDMDRVVDQICEELVLNNVGPGDNVGVFQHPSAMWICSLLAIWRAGAVYVPLDVRNGLPRLAGTVGVVAPAAILCHELTADDVPQLSLPSTARIINVDQVKRANAPATRRANLSTKRSSAMIVSSSGSTGVPKCIEVRHDSLLNLFEGDSKKWQLGRPKALQQSAYSFDISMDQIMTSLVNGGTLYVASQEQRSHPQAIAQILADEDITYTMATPSEYSNWINYATPTLTECHQWRLANIGGEGWNGALRDSFAPLNLPNLELQNCYGPAENTVWCTRLKIPYPQSSSLIPAGRALANYSLYIVDRQSGVVPRGVLGEILIGGAGTAVGYHKNKDLTEAKFLTDRNASSHIATQGWDTAYRTGDKGYLMEDGTLVVLGRMTGDTQIKLRGFRIELEDIEATLIKASEGSLSRVVANVRGDADARYLVAFAQFSDAFPADQRQTHLRKILDSAPLPQYMRPNMLIPLERIPLNSHNKVDRLTIAKLPISDSSTAKVEENLSPREQAVLDLWLEMLPESTTANATLGRDSDFFELGGNSLLTIRLQTTIREKFGLLIPLVQIMESSSLSGLASIIDGLAENGSIDWNQETALSDELLQITPPSGTIQQQKATGRIVVLTGASGFIGRHILQRLIADATVEEIHCIGVRHREADFPTRQKLHHIISTTSKVTMYPGDLEAPRLGLSEADFSTLAQKTDMIIHSGANRSFWNSYRSLMPANVLSTKEIAMLAAVSLRDHNRSVPIHYLSGSNVIKNEPPTDNSMGYVASKWASEQFLEKFAQTLGVPVHIHRQLPVADDKATTGAELDSVIQEFLDAASRMDELPDSASWGGHYDLISASELAADIVDRSGSPNDRLVSHHSHFSSVRMDIAEINEKLASIAEFAESEKPRIPGTVWVGKAKLVGFKYQFSSMNMFLQNGKGTSFGELQR</sequence>
<evidence type="ECO:0000259" key="13">
    <source>
        <dbReference type="PROSITE" id="PS50075"/>
    </source>
</evidence>
<evidence type="ECO:0000256" key="3">
    <source>
        <dbReference type="ARBA" id="ARBA00022598"/>
    </source>
</evidence>
<dbReference type="SUPFAM" id="SSF53335">
    <property type="entry name" value="S-adenosyl-L-methionine-dependent methyltransferases"/>
    <property type="match status" value="1"/>
</dbReference>
<dbReference type="InterPro" id="IPR016039">
    <property type="entry name" value="Thiolase-like"/>
</dbReference>
<dbReference type="SMART" id="SM00826">
    <property type="entry name" value="PKS_DH"/>
    <property type="match status" value="1"/>
</dbReference>
<dbReference type="Gene3D" id="1.10.1200.10">
    <property type="entry name" value="ACP-like"/>
    <property type="match status" value="1"/>
</dbReference>
<dbReference type="GO" id="GO:0016874">
    <property type="term" value="F:ligase activity"/>
    <property type="evidence" value="ECO:0007669"/>
    <property type="project" value="UniProtKB-KW"/>
</dbReference>
<dbReference type="InterPro" id="IPR036736">
    <property type="entry name" value="ACP-like_sf"/>
</dbReference>
<dbReference type="PANTHER" id="PTHR43775:SF20">
    <property type="entry name" value="HYBRID PKS-NRPS SYNTHETASE APDA"/>
    <property type="match status" value="1"/>
</dbReference>
<dbReference type="InterPro" id="IPR001227">
    <property type="entry name" value="Ac_transferase_dom_sf"/>
</dbReference>
<dbReference type="InterPro" id="IPR049552">
    <property type="entry name" value="PKS_DH_N"/>
</dbReference>
<dbReference type="InterPro" id="IPR023213">
    <property type="entry name" value="CAT-like_dom_sf"/>
</dbReference>
<reference evidence="16 17" key="1">
    <citation type="journal article" date="2016" name="Genome Biol. Evol.">
        <title>Divergent and convergent evolution of fungal pathogenicity.</title>
        <authorList>
            <person name="Shang Y."/>
            <person name="Xiao G."/>
            <person name="Zheng P."/>
            <person name="Cen K."/>
            <person name="Zhan S."/>
            <person name="Wang C."/>
        </authorList>
    </citation>
    <scope>NUCLEOTIDE SEQUENCE [LARGE SCALE GENOMIC DNA]</scope>
    <source>
        <strain evidence="16 17">RCEF 2490</strain>
    </source>
</reference>
<feature type="domain" description="Carrier" evidence="13">
    <location>
        <begin position="2372"/>
        <end position="2447"/>
    </location>
</feature>
<dbReference type="InterPro" id="IPR013120">
    <property type="entry name" value="FAR_NAD-bd"/>
</dbReference>
<dbReference type="InterPro" id="IPR042099">
    <property type="entry name" value="ANL_N_sf"/>
</dbReference>
<feature type="region of interest" description="C-terminal hotdog fold" evidence="11">
    <location>
        <begin position="1089"/>
        <end position="1245"/>
    </location>
</feature>
<dbReference type="InterPro" id="IPR029063">
    <property type="entry name" value="SAM-dependent_MTases_sf"/>
</dbReference>
<dbReference type="InterPro" id="IPR049900">
    <property type="entry name" value="PKS_mFAS_DH"/>
</dbReference>
<evidence type="ECO:0000256" key="8">
    <source>
        <dbReference type="ARBA" id="ARBA00023268"/>
    </source>
</evidence>
<feature type="domain" description="PKS/mFAS DH" evidence="15">
    <location>
        <begin position="938"/>
        <end position="1245"/>
    </location>
</feature>
<dbReference type="Gene3D" id="3.40.366.10">
    <property type="entry name" value="Malonyl-Coenzyme A Acyl Carrier Protein, domain 2"/>
    <property type="match status" value="1"/>
</dbReference>
<feature type="region of interest" description="N-terminal hotdog fold" evidence="11">
    <location>
        <begin position="938"/>
        <end position="1073"/>
    </location>
</feature>
<dbReference type="CDD" id="cd00833">
    <property type="entry name" value="PKS"/>
    <property type="match status" value="1"/>
</dbReference>
<dbReference type="GO" id="GO:0008168">
    <property type="term" value="F:methyltransferase activity"/>
    <property type="evidence" value="ECO:0007669"/>
    <property type="project" value="UniProtKB-KW"/>
</dbReference>
<dbReference type="Gene3D" id="3.40.47.10">
    <property type="match status" value="1"/>
</dbReference>
<dbReference type="GO" id="GO:0009403">
    <property type="term" value="P:toxin biosynthetic process"/>
    <property type="evidence" value="ECO:0007669"/>
    <property type="project" value="UniProtKB-ARBA"/>
</dbReference>
<keyword evidence="7" id="KW-0560">Oxidoreductase</keyword>
<evidence type="ECO:0000259" key="14">
    <source>
        <dbReference type="PROSITE" id="PS52004"/>
    </source>
</evidence>
<dbReference type="InterPro" id="IPR050091">
    <property type="entry name" value="PKS_NRPS_Biosynth_Enz"/>
</dbReference>
<dbReference type="InterPro" id="IPR014031">
    <property type="entry name" value="Ketoacyl_synth_C"/>
</dbReference>
<dbReference type="InterPro" id="IPR001242">
    <property type="entry name" value="Condensation_dom"/>
</dbReference>
<evidence type="ECO:0000256" key="12">
    <source>
        <dbReference type="SAM" id="MobiDB-lite"/>
    </source>
</evidence>
<feature type="compositionally biased region" description="Polar residues" evidence="12">
    <location>
        <begin position="2509"/>
        <end position="2520"/>
    </location>
</feature>
<dbReference type="SMART" id="SM00827">
    <property type="entry name" value="PKS_AT"/>
    <property type="match status" value="1"/>
</dbReference>
<dbReference type="InterPro" id="IPR000873">
    <property type="entry name" value="AMP-dep_synth/lig_dom"/>
</dbReference>
<dbReference type="GO" id="GO:0031177">
    <property type="term" value="F:phosphopantetheine binding"/>
    <property type="evidence" value="ECO:0007669"/>
    <property type="project" value="InterPro"/>
</dbReference>
<dbReference type="Pfam" id="PF07993">
    <property type="entry name" value="NAD_binding_4"/>
    <property type="match status" value="1"/>
</dbReference>
<dbReference type="InterPro" id="IPR057326">
    <property type="entry name" value="KR_dom"/>
</dbReference>
<dbReference type="SMART" id="SM00825">
    <property type="entry name" value="PKS_KS"/>
    <property type="match status" value="1"/>
</dbReference>
<keyword evidence="3" id="KW-0436">Ligase</keyword>
<dbReference type="InterPro" id="IPR016035">
    <property type="entry name" value="Acyl_Trfase/lysoPLipase"/>
</dbReference>
<dbReference type="Proteomes" id="UP000078544">
    <property type="component" value="Unassembled WGS sequence"/>
</dbReference>
<dbReference type="Gene3D" id="3.30.559.10">
    <property type="entry name" value="Chloramphenicol acetyltransferase-like domain"/>
    <property type="match status" value="1"/>
</dbReference>
<dbReference type="SMART" id="SM00823">
    <property type="entry name" value="PKS_PP"/>
    <property type="match status" value="2"/>
</dbReference>
<feature type="region of interest" description="Disordered" evidence="12">
    <location>
        <begin position="2452"/>
        <end position="2527"/>
    </location>
</feature>
<evidence type="ECO:0000256" key="5">
    <source>
        <dbReference type="ARBA" id="ARBA00022679"/>
    </source>
</evidence>
<dbReference type="CDD" id="cd02440">
    <property type="entry name" value="AdoMet_MTases"/>
    <property type="match status" value="1"/>
</dbReference>
<dbReference type="InterPro" id="IPR020806">
    <property type="entry name" value="PKS_PP-bd"/>
</dbReference>
<dbReference type="InterPro" id="IPR042104">
    <property type="entry name" value="PKS_dehydratase_sf"/>
</dbReference>
<dbReference type="InterPro" id="IPR013968">
    <property type="entry name" value="PKS_KR"/>
</dbReference>
<dbReference type="InterPro" id="IPR020841">
    <property type="entry name" value="PKS_Beta-ketoAc_synthase_dom"/>
</dbReference>
<comment type="similarity">
    <text evidence="9">In the C-terminal section; belongs to the NRP synthetase family.</text>
</comment>
<dbReference type="InterPro" id="IPR006162">
    <property type="entry name" value="Ppantetheine_attach_site"/>
</dbReference>
<feature type="compositionally biased region" description="Basic and acidic residues" evidence="12">
    <location>
        <begin position="2457"/>
        <end position="2466"/>
    </location>
</feature>
<evidence type="ECO:0000256" key="4">
    <source>
        <dbReference type="ARBA" id="ARBA00022603"/>
    </source>
</evidence>
<dbReference type="InterPro" id="IPR014030">
    <property type="entry name" value="Ketoacyl_synth_N"/>
</dbReference>
<dbReference type="SMART" id="SM00822">
    <property type="entry name" value="PKS_KR"/>
    <property type="match status" value="1"/>
</dbReference>
<dbReference type="Gene3D" id="3.40.50.720">
    <property type="entry name" value="NAD(P)-binding Rossmann-like Domain"/>
    <property type="match status" value="2"/>
</dbReference>
<dbReference type="GO" id="GO:0004315">
    <property type="term" value="F:3-oxoacyl-[acyl-carrier-protein] synthase activity"/>
    <property type="evidence" value="ECO:0007669"/>
    <property type="project" value="InterPro"/>
</dbReference>
<evidence type="ECO:0000256" key="11">
    <source>
        <dbReference type="PROSITE-ProRule" id="PRU01363"/>
    </source>
</evidence>
<dbReference type="GO" id="GO:0006633">
    <property type="term" value="P:fatty acid biosynthetic process"/>
    <property type="evidence" value="ECO:0007669"/>
    <property type="project" value="InterPro"/>
</dbReference>
<dbReference type="Gene3D" id="3.10.129.110">
    <property type="entry name" value="Polyketide synthase dehydratase"/>
    <property type="match status" value="1"/>
</dbReference>
<dbReference type="Pfam" id="PF00668">
    <property type="entry name" value="Condensation"/>
    <property type="match status" value="1"/>
</dbReference>
<dbReference type="Pfam" id="PF16197">
    <property type="entry name" value="KAsynt_C_assoc"/>
    <property type="match status" value="1"/>
</dbReference>
<organism evidence="16 17">
    <name type="scientific">Moelleriella libera RCEF 2490</name>
    <dbReference type="NCBI Taxonomy" id="1081109"/>
    <lineage>
        <taxon>Eukaryota</taxon>
        <taxon>Fungi</taxon>
        <taxon>Dikarya</taxon>
        <taxon>Ascomycota</taxon>
        <taxon>Pezizomycotina</taxon>
        <taxon>Sordariomycetes</taxon>
        <taxon>Hypocreomycetidae</taxon>
        <taxon>Hypocreales</taxon>
        <taxon>Clavicipitaceae</taxon>
        <taxon>Moelleriella</taxon>
    </lineage>
</organism>
<protein>
    <submittedName>
        <fullName evidence="16">Hybrid NRPS/PKS enzyme</fullName>
    </submittedName>
</protein>
<evidence type="ECO:0000256" key="1">
    <source>
        <dbReference type="ARBA" id="ARBA00022450"/>
    </source>
</evidence>
<keyword evidence="1" id="KW-0596">Phosphopantetheine</keyword>
<keyword evidence="2" id="KW-0597">Phosphoprotein</keyword>
<dbReference type="Pfam" id="PF00550">
    <property type="entry name" value="PP-binding"/>
    <property type="match status" value="2"/>
</dbReference>
<accession>A0A168EL22</accession>
<dbReference type="InterPro" id="IPR032821">
    <property type="entry name" value="PKS_assoc"/>
</dbReference>
<evidence type="ECO:0000256" key="6">
    <source>
        <dbReference type="ARBA" id="ARBA00022737"/>
    </source>
</evidence>
<dbReference type="Pfam" id="PF14765">
    <property type="entry name" value="PS-DH"/>
    <property type="match status" value="1"/>
</dbReference>
<dbReference type="InterPro" id="IPR009081">
    <property type="entry name" value="PP-bd_ACP"/>
</dbReference>
<dbReference type="STRING" id="1081109.A0A168EL22"/>
<dbReference type="Gene3D" id="3.30.300.30">
    <property type="match status" value="1"/>
</dbReference>
<keyword evidence="4" id="KW-0489">Methyltransferase</keyword>
<evidence type="ECO:0000256" key="2">
    <source>
        <dbReference type="ARBA" id="ARBA00022553"/>
    </source>
</evidence>
<evidence type="ECO:0000256" key="9">
    <source>
        <dbReference type="ARBA" id="ARBA00029443"/>
    </source>
</evidence>
<dbReference type="SUPFAM" id="SSF56801">
    <property type="entry name" value="Acetyl-CoA synthetase-like"/>
    <property type="match status" value="1"/>
</dbReference>
<dbReference type="Pfam" id="PF08242">
    <property type="entry name" value="Methyltransf_12"/>
    <property type="match status" value="1"/>
</dbReference>
<dbReference type="Pfam" id="PF21089">
    <property type="entry name" value="PKS_DH_N"/>
    <property type="match status" value="1"/>
</dbReference>
<dbReference type="InterPro" id="IPR016036">
    <property type="entry name" value="Malonyl_transacylase_ACP-bd"/>
</dbReference>
<keyword evidence="5" id="KW-0808">Transferase</keyword>
<name>A0A168EL22_9HYPO</name>
<proteinExistence type="inferred from homology"/>
<evidence type="ECO:0000256" key="10">
    <source>
        <dbReference type="ARBA" id="ARBA00029454"/>
    </source>
</evidence>
<dbReference type="InterPro" id="IPR014043">
    <property type="entry name" value="Acyl_transferase_dom"/>
</dbReference>
<feature type="active site" description="Proton donor; for dehydratase activity" evidence="11">
    <location>
        <position position="1153"/>
    </location>
</feature>
<feature type="domain" description="Ketosynthase family 3 (KS3)" evidence="14">
    <location>
        <begin position="5"/>
        <end position="443"/>
    </location>
</feature>
<dbReference type="InterPro" id="IPR020807">
    <property type="entry name" value="PKS_DH"/>
</dbReference>
<dbReference type="GO" id="GO:0004312">
    <property type="term" value="F:fatty acid synthase activity"/>
    <property type="evidence" value="ECO:0007669"/>
    <property type="project" value="TreeGrafter"/>
</dbReference>
<dbReference type="SUPFAM" id="SSF52777">
    <property type="entry name" value="CoA-dependent acyltransferases"/>
    <property type="match status" value="2"/>
</dbReference>
<dbReference type="Gene3D" id="3.40.50.12780">
    <property type="entry name" value="N-terminal domain of ligase-like"/>
    <property type="match status" value="1"/>
</dbReference>
<dbReference type="EMBL" id="AZGY01000004">
    <property type="protein sequence ID" value="KZZ98913.1"/>
    <property type="molecule type" value="Genomic_DNA"/>
</dbReference>
<evidence type="ECO:0000259" key="15">
    <source>
        <dbReference type="PROSITE" id="PS52019"/>
    </source>
</evidence>
<dbReference type="Gene3D" id="3.30.559.30">
    <property type="entry name" value="Nonribosomal peptide synthetase, condensation domain"/>
    <property type="match status" value="1"/>
</dbReference>
<dbReference type="Pfam" id="PF00501">
    <property type="entry name" value="AMP-binding"/>
    <property type="match status" value="1"/>
</dbReference>
<dbReference type="InterPro" id="IPR049551">
    <property type="entry name" value="PKS_DH_C"/>
</dbReference>
<keyword evidence="6" id="KW-0677">Repeat</keyword>
<dbReference type="InterPro" id="IPR045851">
    <property type="entry name" value="AMP-bd_C_sf"/>
</dbReference>
<dbReference type="InterPro" id="IPR036291">
    <property type="entry name" value="NAD(P)-bd_dom_sf"/>
</dbReference>
<evidence type="ECO:0000313" key="16">
    <source>
        <dbReference type="EMBL" id="KZZ98913.1"/>
    </source>
</evidence>
<dbReference type="SUPFAM" id="SSF52151">
    <property type="entry name" value="FabD/lysophospholipase-like"/>
    <property type="match status" value="1"/>
</dbReference>
<dbReference type="CDD" id="cd19532">
    <property type="entry name" value="C_PKS-NRPS"/>
    <property type="match status" value="1"/>
</dbReference>
<dbReference type="GO" id="GO:0032259">
    <property type="term" value="P:methylation"/>
    <property type="evidence" value="ECO:0007669"/>
    <property type="project" value="UniProtKB-KW"/>
</dbReference>
<feature type="active site" description="Proton acceptor; for dehydratase activity" evidence="11">
    <location>
        <position position="970"/>
    </location>
</feature>
<dbReference type="CDD" id="cd05930">
    <property type="entry name" value="A_NRPS"/>
    <property type="match status" value="1"/>
</dbReference>
<dbReference type="Pfam" id="PF00698">
    <property type="entry name" value="Acyl_transf_1"/>
    <property type="match status" value="1"/>
</dbReference>
<dbReference type="InterPro" id="IPR013217">
    <property type="entry name" value="Methyltransf_12"/>
</dbReference>